<organism evidence="3 4">
    <name type="scientific">Rhodococcus phage Mbo2</name>
    <dbReference type="NCBI Taxonomy" id="2936911"/>
    <lineage>
        <taxon>Viruses</taxon>
        <taxon>Duplodnaviria</taxon>
        <taxon>Heunggongvirae</taxon>
        <taxon>Uroviricota</taxon>
        <taxon>Caudoviricetes</taxon>
        <taxon>Caudoviricetes incertae sedis</taxon>
        <taxon>Mboduovirus</taxon>
        <taxon>Mboduovirus mbo2</taxon>
    </lineage>
</organism>
<proteinExistence type="predicted"/>
<dbReference type="Proteomes" id="UP001057233">
    <property type="component" value="Segment"/>
</dbReference>
<name>A0A9E7IGQ0_9CAUD</name>
<evidence type="ECO:0000313" key="4">
    <source>
        <dbReference type="Proteomes" id="UP001057233"/>
    </source>
</evidence>
<gene>
    <name evidence="2" type="ORF">Mbo2_107</name>
    <name evidence="3" type="ORF">Mbo2_108</name>
</gene>
<accession>A0A9E7IGQ0</accession>
<feature type="region of interest" description="Disordered" evidence="1">
    <location>
        <begin position="1"/>
        <end position="42"/>
    </location>
</feature>
<sequence length="42" mass="4071">MLAGSLALAPHAEKPSVATVTGKRGRGFPTGPPITLGDIAGG</sequence>
<dbReference type="EMBL" id="ON191531">
    <property type="protein sequence ID" value="URG17478.1"/>
    <property type="molecule type" value="Genomic_DNA"/>
</dbReference>
<evidence type="ECO:0000313" key="3">
    <source>
        <dbReference type="EMBL" id="URG17478.1"/>
    </source>
</evidence>
<reference evidence="3" key="1">
    <citation type="submission" date="2022-04" db="EMBL/GenBank/DDBJ databases">
        <authorList>
            <person name="Hwangbo M."/>
            <person name="Wang B."/>
            <person name="Gill J.J."/>
            <person name="Chu K.-H."/>
            <person name="Young R."/>
        </authorList>
    </citation>
    <scope>NUCLEOTIDE SEQUENCE</scope>
</reference>
<evidence type="ECO:0000313" key="2">
    <source>
        <dbReference type="EMBL" id="URG17477.1"/>
    </source>
</evidence>
<keyword evidence="4" id="KW-1185">Reference proteome</keyword>
<evidence type="ECO:0000256" key="1">
    <source>
        <dbReference type="SAM" id="MobiDB-lite"/>
    </source>
</evidence>
<protein>
    <submittedName>
        <fullName evidence="3">Uncharacterized protein</fullName>
    </submittedName>
</protein>
<dbReference type="EMBL" id="ON191531">
    <property type="protein sequence ID" value="URG17477.1"/>
    <property type="molecule type" value="Genomic_DNA"/>
</dbReference>